<accession>A0AAW5HXR3</accession>
<dbReference type="PANTHER" id="PTHR43384">
    <property type="entry name" value="SEPTUM SITE-DETERMINING PROTEIN MIND HOMOLOG, CHLOROPLASTIC-RELATED"/>
    <property type="match status" value="1"/>
</dbReference>
<dbReference type="InterPro" id="IPR002586">
    <property type="entry name" value="CobQ/CobB/MinD/ParA_Nub-bd_dom"/>
</dbReference>
<dbReference type="AlphaFoldDB" id="A0AAW5HXR3"/>
<dbReference type="Proteomes" id="UP001205920">
    <property type="component" value="Unassembled WGS sequence"/>
</dbReference>
<dbReference type="PANTHER" id="PTHR43384:SF14">
    <property type="entry name" value="ESX-1 SECRETION-ASSOCIATED PROTEIN ESPI"/>
    <property type="match status" value="1"/>
</dbReference>
<comment type="caution">
    <text evidence="2">The sequence shown here is derived from an EMBL/GenBank/DDBJ whole genome shotgun (WGS) entry which is preliminary data.</text>
</comment>
<feature type="domain" description="CobQ/CobB/MinD/ParA nucleotide binding" evidence="1">
    <location>
        <begin position="74"/>
        <end position="268"/>
    </location>
</feature>
<dbReference type="GO" id="GO:0016887">
    <property type="term" value="F:ATP hydrolysis activity"/>
    <property type="evidence" value="ECO:0007669"/>
    <property type="project" value="TreeGrafter"/>
</dbReference>
<dbReference type="InterPro" id="IPR050625">
    <property type="entry name" value="ParA/MinD_ATPase"/>
</dbReference>
<dbReference type="GO" id="GO:0005829">
    <property type="term" value="C:cytosol"/>
    <property type="evidence" value="ECO:0007669"/>
    <property type="project" value="TreeGrafter"/>
</dbReference>
<dbReference type="EMBL" id="JAEUWV010000016">
    <property type="protein sequence ID" value="MCO6395132.1"/>
    <property type="molecule type" value="Genomic_DNA"/>
</dbReference>
<dbReference type="GO" id="GO:0009898">
    <property type="term" value="C:cytoplasmic side of plasma membrane"/>
    <property type="evidence" value="ECO:0007669"/>
    <property type="project" value="TreeGrafter"/>
</dbReference>
<dbReference type="InterPro" id="IPR027417">
    <property type="entry name" value="P-loop_NTPase"/>
</dbReference>
<dbReference type="RefSeq" id="WP_070363214.1">
    <property type="nucleotide sequence ID" value="NZ_JAEUWV010000016.1"/>
</dbReference>
<dbReference type="GO" id="GO:0051782">
    <property type="term" value="P:negative regulation of cell division"/>
    <property type="evidence" value="ECO:0007669"/>
    <property type="project" value="TreeGrafter"/>
</dbReference>
<name>A0AAW5HXR3_9CORY</name>
<dbReference type="Gene3D" id="3.40.50.300">
    <property type="entry name" value="P-loop containing nucleotide triphosphate hydrolases"/>
    <property type="match status" value="1"/>
</dbReference>
<dbReference type="Pfam" id="PF01656">
    <property type="entry name" value="CbiA"/>
    <property type="match status" value="1"/>
</dbReference>
<sequence length="322" mass="34580">MTTFFDATTDLTPPTGLDQSNLVDPVKAPPKQGWRKLVHSASRGRINPGRSRAQAERDELIDAIRAPLRGDYRIAVMSLKGGVGKTTTTIALGGVFAETRGDRVIAIDANPDLGTLAQRATANSPATIRDLLLAQDTSRYPQVRAFTNQASSRLEVIGSERDPAVSEAFSELDYRKAIDILQHHYNVILTDCGTGLMHSAMAGVLDLANALVLVTSPALDGAQSAAATLDWLSLHGYDQLASNAVVVISAGAPGKPTIDMERLTEHFAARTRAVHAIPYDRHLAEGAVVDMDRLAPDTLRAYQQLAATVAADFGSWHRHAVM</sequence>
<evidence type="ECO:0000313" key="2">
    <source>
        <dbReference type="EMBL" id="MCO6395132.1"/>
    </source>
</evidence>
<keyword evidence="3" id="KW-1185">Reference proteome</keyword>
<gene>
    <name evidence="2" type="ORF">JMN37_09150</name>
</gene>
<reference evidence="2 3" key="1">
    <citation type="submission" date="2021-01" db="EMBL/GenBank/DDBJ databases">
        <title>Identification and Characterization of Corynebacterium sp.</title>
        <authorList>
            <person name="Luo Q."/>
            <person name="Qu P."/>
            <person name="Chen Q."/>
        </authorList>
    </citation>
    <scope>NUCLEOTIDE SEQUENCE [LARGE SCALE GENOMIC DNA]</scope>
    <source>
        <strain evidence="2 3">MC-18</strain>
    </source>
</reference>
<proteinExistence type="predicted"/>
<dbReference type="GO" id="GO:0005524">
    <property type="term" value="F:ATP binding"/>
    <property type="evidence" value="ECO:0007669"/>
    <property type="project" value="TreeGrafter"/>
</dbReference>
<protein>
    <submittedName>
        <fullName evidence="2">MinD/ParA family protein</fullName>
    </submittedName>
</protein>
<evidence type="ECO:0000259" key="1">
    <source>
        <dbReference type="Pfam" id="PF01656"/>
    </source>
</evidence>
<evidence type="ECO:0000313" key="3">
    <source>
        <dbReference type="Proteomes" id="UP001205920"/>
    </source>
</evidence>
<organism evidence="2 3">
    <name type="scientific">Corynebacterium lipophilum</name>
    <dbReference type="NCBI Taxonomy" id="2804918"/>
    <lineage>
        <taxon>Bacteria</taxon>
        <taxon>Bacillati</taxon>
        <taxon>Actinomycetota</taxon>
        <taxon>Actinomycetes</taxon>
        <taxon>Mycobacteriales</taxon>
        <taxon>Corynebacteriaceae</taxon>
        <taxon>Corynebacterium</taxon>
    </lineage>
</organism>
<dbReference type="SUPFAM" id="SSF52540">
    <property type="entry name" value="P-loop containing nucleoside triphosphate hydrolases"/>
    <property type="match status" value="1"/>
</dbReference>